<dbReference type="InterPro" id="IPR026444">
    <property type="entry name" value="Secre_tail"/>
</dbReference>
<evidence type="ECO:0000313" key="6">
    <source>
        <dbReference type="EMBL" id="KPK72237.1"/>
    </source>
</evidence>
<reference evidence="6 7" key="1">
    <citation type="journal article" date="2015" name="Microbiome">
        <title>Genomic resolution of linkages in carbon, nitrogen, and sulfur cycling among widespread estuary sediment bacteria.</title>
        <authorList>
            <person name="Baker B.J."/>
            <person name="Lazar C.S."/>
            <person name="Teske A.P."/>
            <person name="Dick G.J."/>
        </authorList>
    </citation>
    <scope>NUCLEOTIDE SEQUENCE [LARGE SCALE GENOMIC DNA]</scope>
    <source>
        <strain evidence="6">SM23_60</strain>
    </source>
</reference>
<evidence type="ECO:0000259" key="5">
    <source>
        <dbReference type="Pfam" id="PF18962"/>
    </source>
</evidence>
<dbReference type="InterPro" id="IPR001769">
    <property type="entry name" value="Gingipain"/>
</dbReference>
<evidence type="ECO:0000313" key="7">
    <source>
        <dbReference type="Proteomes" id="UP000051096"/>
    </source>
</evidence>
<dbReference type="InterPro" id="IPR038490">
    <property type="entry name" value="Gingipain_propep_sf"/>
</dbReference>
<organism evidence="6 7">
    <name type="scientific">candidate division WOR_3 bacterium SM23_60</name>
    <dbReference type="NCBI Taxonomy" id="1703780"/>
    <lineage>
        <taxon>Bacteria</taxon>
        <taxon>Bacteria division WOR-3</taxon>
    </lineage>
</organism>
<dbReference type="InterPro" id="IPR029030">
    <property type="entry name" value="Caspase-like_dom_sf"/>
</dbReference>
<keyword evidence="1 2" id="KW-0732">Signal</keyword>
<dbReference type="GO" id="GO:0006508">
    <property type="term" value="P:proteolysis"/>
    <property type="evidence" value="ECO:0007669"/>
    <property type="project" value="InterPro"/>
</dbReference>
<name>A0A0S8GK94_UNCW3</name>
<dbReference type="EMBL" id="LJUO01000037">
    <property type="protein sequence ID" value="KPK72237.1"/>
    <property type="molecule type" value="Genomic_DNA"/>
</dbReference>
<dbReference type="SUPFAM" id="SSF52129">
    <property type="entry name" value="Caspase-like"/>
    <property type="match status" value="1"/>
</dbReference>
<evidence type="ECO:0000259" key="4">
    <source>
        <dbReference type="Pfam" id="PF08126"/>
    </source>
</evidence>
<accession>A0A0S8GK94</accession>
<comment type="caution">
    <text evidence="6">The sequence shown here is derived from an EMBL/GenBank/DDBJ whole genome shotgun (WGS) entry which is preliminary data.</text>
</comment>
<dbReference type="InterPro" id="IPR029031">
    <property type="entry name" value="Gingipain_N_sf"/>
</dbReference>
<dbReference type="Gene3D" id="3.40.50.1460">
    <property type="match status" value="1"/>
</dbReference>
<dbReference type="Pfam" id="PF18962">
    <property type="entry name" value="Por_Secre_tail"/>
    <property type="match status" value="1"/>
</dbReference>
<evidence type="ECO:0000256" key="1">
    <source>
        <dbReference type="ARBA" id="ARBA00022729"/>
    </source>
</evidence>
<evidence type="ECO:0000256" key="2">
    <source>
        <dbReference type="SAM" id="SignalP"/>
    </source>
</evidence>
<dbReference type="NCBIfam" id="TIGR04183">
    <property type="entry name" value="Por_Secre_tail"/>
    <property type="match status" value="1"/>
</dbReference>
<dbReference type="Pfam" id="PF08126">
    <property type="entry name" value="Propeptide_C25"/>
    <property type="match status" value="1"/>
</dbReference>
<dbReference type="Proteomes" id="UP000051096">
    <property type="component" value="Unassembled WGS sequence"/>
</dbReference>
<dbReference type="Gene3D" id="2.60.40.3800">
    <property type="match status" value="1"/>
</dbReference>
<dbReference type="Gene3D" id="3.40.50.10390">
    <property type="entry name" value="Gingipain r, domain 1"/>
    <property type="match status" value="1"/>
</dbReference>
<protein>
    <recommendedName>
        <fullName evidence="8">Secretion system C-terminal sorting domain-containing protein</fullName>
    </recommendedName>
</protein>
<feature type="chain" id="PRO_5006646971" description="Secretion system C-terminal sorting domain-containing protein" evidence="2">
    <location>
        <begin position="20"/>
        <end position="711"/>
    </location>
</feature>
<gene>
    <name evidence="6" type="ORF">AMJ87_05275</name>
</gene>
<feature type="domain" description="Gingipain propeptide" evidence="4">
    <location>
        <begin position="42"/>
        <end position="176"/>
    </location>
</feature>
<evidence type="ECO:0000259" key="3">
    <source>
        <dbReference type="Pfam" id="PF01364"/>
    </source>
</evidence>
<evidence type="ECO:0008006" key="8">
    <source>
        <dbReference type="Google" id="ProtNLM"/>
    </source>
</evidence>
<dbReference type="AlphaFoldDB" id="A0A0S8GK94"/>
<proteinExistence type="predicted"/>
<feature type="signal peptide" evidence="2">
    <location>
        <begin position="1"/>
        <end position="19"/>
    </location>
</feature>
<dbReference type="GO" id="GO:0004197">
    <property type="term" value="F:cysteine-type endopeptidase activity"/>
    <property type="evidence" value="ECO:0007669"/>
    <property type="project" value="InterPro"/>
</dbReference>
<sequence length="711" mass="79848">MRPCCILLFATLCFGHVLSVDIPAPEYHIVGGALRTENATYLNIPGAPNIPSRRVTICVPPGAMVESVSFSGSHQVIGKVNIPPTQPALPFADDGSIVDLYALYEQQKEKYYTSDARYPSDYGTVFSKGGLRKYTLLTVVCNHFAYNPVSHELYYAPTINVRIHYHMPARESKRAQFWNSLINDITYDEVAEDIIFNWDNTQHWYHTDTPQRANGYYIIIPASLANTVDTLVAYHQSRGCDVHVVTKEYIETNITGDDLPQKIRNYLRENLADIEYVLLVGFSTDVPWRSMVPFNNDPNSPWNHPDYSPIPSDLYYAELTDHDTLGWNSDRDSYYGEVYDGNFNPVGEDSPDFHADVHLGRIPYSSPAIIEHICEKLVRFDTNTDQSYKTASLLAGALYYYANEDYSGMSRNDGAEYLEQLMNDGVLDRARAVYLYEKGGLAPCSYTCTDSLTHDNMVSHWQQKGIMYECHHGNNVGFARKLWAWDDGDGVPESFEMQWPFTLTTSDVNQLDDDYPATTILRSCLCGNPDVAGLGSQLLNRGSSAVISSSRVCWMTSADPGGIPYHFFERLLVDTLNTDAIIGDAYDCARNDFMTIGNFWLPAYHYNLFGDPAIRQLGRTTGTAEREQEKSGATLTVFPNPTRGPVTIQVQNPHDRIVDLTIYDTSGRCVEDMNITTAKTNTFDLTLPAGVYFLAIEDGAESQIQKLVITK</sequence>
<feature type="domain" description="Gingipain" evidence="3">
    <location>
        <begin position="216"/>
        <end position="615"/>
    </location>
</feature>
<feature type="domain" description="Secretion system C-terminal sorting" evidence="5">
    <location>
        <begin position="637"/>
        <end position="709"/>
    </location>
</feature>
<dbReference type="Pfam" id="PF01364">
    <property type="entry name" value="Peptidase_C25"/>
    <property type="match status" value="1"/>
</dbReference>
<dbReference type="InterPro" id="IPR012600">
    <property type="entry name" value="Propeptide_C25"/>
</dbReference>